<dbReference type="SUPFAM" id="SSF51445">
    <property type="entry name" value="(Trans)glycosidases"/>
    <property type="match status" value="1"/>
</dbReference>
<dbReference type="CDD" id="cd14791">
    <property type="entry name" value="GH36"/>
    <property type="match status" value="1"/>
</dbReference>
<evidence type="ECO:0000313" key="3">
    <source>
        <dbReference type="EMBL" id="KKS45784.1"/>
    </source>
</evidence>
<name>A0A0G0ZAW0_9BACT</name>
<gene>
    <name evidence="3" type="ORF">UV09_C0028G0004</name>
</gene>
<proteinExistence type="predicted"/>
<dbReference type="GO" id="GO:0016052">
    <property type="term" value="P:carbohydrate catabolic process"/>
    <property type="evidence" value="ECO:0007669"/>
    <property type="project" value="InterPro"/>
</dbReference>
<dbReference type="AlphaFoldDB" id="A0A0G0ZAW0"/>
<dbReference type="InterPro" id="IPR050985">
    <property type="entry name" value="Alpha-glycosidase_related"/>
</dbReference>
<keyword evidence="2" id="KW-0326">Glycosidase</keyword>
<comment type="caution">
    <text evidence="3">The sequence shown here is derived from an EMBL/GenBank/DDBJ whole genome shotgun (WGS) entry which is preliminary data.</text>
</comment>
<organism evidence="3 4">
    <name type="scientific">Candidatus Gottesmanbacteria bacterium GW2011_GWA2_42_18</name>
    <dbReference type="NCBI Taxonomy" id="1618442"/>
    <lineage>
        <taxon>Bacteria</taxon>
        <taxon>Candidatus Gottesmaniibacteriota</taxon>
    </lineage>
</organism>
<protein>
    <submittedName>
        <fullName evidence="3">Alpha-galactosidase</fullName>
    </submittedName>
</protein>
<dbReference type="GO" id="GO:0004557">
    <property type="term" value="F:alpha-galactosidase activity"/>
    <property type="evidence" value="ECO:0007669"/>
    <property type="project" value="InterPro"/>
</dbReference>
<evidence type="ECO:0000256" key="2">
    <source>
        <dbReference type="ARBA" id="ARBA00023295"/>
    </source>
</evidence>
<dbReference type="Proteomes" id="UP000034320">
    <property type="component" value="Unassembled WGS sequence"/>
</dbReference>
<dbReference type="Gene3D" id="3.20.20.70">
    <property type="entry name" value="Aldolase class I"/>
    <property type="match status" value="1"/>
</dbReference>
<dbReference type="EMBL" id="LCDD01000028">
    <property type="protein sequence ID" value="KKS45784.1"/>
    <property type="molecule type" value="Genomic_DNA"/>
</dbReference>
<sequence length="360" mass="41925">MIKEPIRLPGWQSGSYCGHTSSWLPKRYFSPFGESNQTITPQTNFIFKPSITGWCSWHWFGFNINEEIILNQARLIARNRDIYPLDYILIDDGWCRLGDWLEPNRRKFPHGMKWLATEIKKLGLKPGIWIAPFFSEFASMLFRNRPELFIRGAKGRIIEGTKVGFFDFLNPLKRGILDLCNNNVQIYLKEVIDNIVEWGFELIKLDFLYANHFNPKFKNSEEPDRLLREFLLSIRNSYPQMYTLACGCPLKPALSAVDALRISDDINVPQLKYLWPFNSLIFSLRLKQLESNLDYRVTLSKFVNLDPDAFLCHKGHGLQPSQIVRLQNLVKQAGGLKFLGDDLTKLNKKEIEKFIKPLFN</sequence>
<dbReference type="InterPro" id="IPR013785">
    <property type="entry name" value="Aldolase_TIM"/>
</dbReference>
<dbReference type="InterPro" id="IPR017853">
    <property type="entry name" value="GH"/>
</dbReference>
<dbReference type="PANTHER" id="PTHR43053">
    <property type="entry name" value="GLYCOSIDASE FAMILY 31"/>
    <property type="match status" value="1"/>
</dbReference>
<evidence type="ECO:0000256" key="1">
    <source>
        <dbReference type="ARBA" id="ARBA00022801"/>
    </source>
</evidence>
<reference evidence="3 4" key="1">
    <citation type="journal article" date="2015" name="Nature">
        <title>rRNA introns, odd ribosomes, and small enigmatic genomes across a large radiation of phyla.</title>
        <authorList>
            <person name="Brown C.T."/>
            <person name="Hug L.A."/>
            <person name="Thomas B.C."/>
            <person name="Sharon I."/>
            <person name="Castelle C.J."/>
            <person name="Singh A."/>
            <person name="Wilkins M.J."/>
            <person name="Williams K.H."/>
            <person name="Banfield J.F."/>
        </authorList>
    </citation>
    <scope>NUCLEOTIDE SEQUENCE [LARGE SCALE GENOMIC DNA]</scope>
</reference>
<keyword evidence="1" id="KW-0378">Hydrolase</keyword>
<accession>A0A0G0ZAW0</accession>
<dbReference type="InterPro" id="IPR002252">
    <property type="entry name" value="Glyco_hydro_36"/>
</dbReference>
<dbReference type="PANTHER" id="PTHR43053:SF3">
    <property type="entry name" value="ALPHA-GALACTOSIDASE C-RELATED"/>
    <property type="match status" value="1"/>
</dbReference>
<evidence type="ECO:0000313" key="4">
    <source>
        <dbReference type="Proteomes" id="UP000034320"/>
    </source>
</evidence>
<dbReference type="Pfam" id="PF02065">
    <property type="entry name" value="Melibiase"/>
    <property type="match status" value="1"/>
</dbReference>